<feature type="transmembrane region" description="Helical" evidence="8">
    <location>
        <begin position="20"/>
        <end position="43"/>
    </location>
</feature>
<dbReference type="RefSeq" id="WP_133441849.1">
    <property type="nucleotide sequence ID" value="NZ_CP034726.1"/>
</dbReference>
<evidence type="ECO:0000256" key="3">
    <source>
        <dbReference type="ARBA" id="ARBA00022475"/>
    </source>
</evidence>
<dbReference type="InterPro" id="IPR000515">
    <property type="entry name" value="MetI-like"/>
</dbReference>
<protein>
    <submittedName>
        <fullName evidence="10">Amino acid ABC transporter permease</fullName>
    </submittedName>
</protein>
<gene>
    <name evidence="10" type="ORF">ELX58_03880</name>
</gene>
<keyword evidence="5" id="KW-0029">Amino-acid transport</keyword>
<accession>A0A4P6ZM28</accession>
<keyword evidence="4 8" id="KW-0812">Transmembrane</keyword>
<organism evidence="10 11">
    <name type="scientific">Acetilactobacillus jinshanensis</name>
    <dbReference type="NCBI Taxonomy" id="1720083"/>
    <lineage>
        <taxon>Bacteria</taxon>
        <taxon>Bacillati</taxon>
        <taxon>Bacillota</taxon>
        <taxon>Bacilli</taxon>
        <taxon>Lactobacillales</taxon>
        <taxon>Lactobacillaceae</taxon>
        <taxon>Acetilactobacillus</taxon>
    </lineage>
</organism>
<dbReference type="GO" id="GO:0006865">
    <property type="term" value="P:amino acid transport"/>
    <property type="evidence" value="ECO:0007669"/>
    <property type="project" value="UniProtKB-KW"/>
</dbReference>
<evidence type="ECO:0000256" key="4">
    <source>
        <dbReference type="ARBA" id="ARBA00022692"/>
    </source>
</evidence>
<sequence>MWHIVAKATPQLVVKGLEVTIPLALVSFAIGLIIATFTALILISKKRGWFRIIKAIFGFYVWLFRSTPMLVQLFITYFGLPYLTIPGILPNGIKMSSATAALIVFSLNEGAYCSETIRSSVLSIPEGQWEAAYSLGMTKRQVLKKVIFPQALRVAIPPLSNSFISTVKGTSLVYTISVVDMFGLAQQIAAQNYQPMIMYTLTAALYAVACTILTILQKYLEKTSSKYVAR</sequence>
<dbReference type="Gene3D" id="1.10.3720.10">
    <property type="entry name" value="MetI-like"/>
    <property type="match status" value="1"/>
</dbReference>
<feature type="transmembrane region" description="Helical" evidence="8">
    <location>
        <begin position="70"/>
        <end position="89"/>
    </location>
</feature>
<dbReference type="OrthoDB" id="9805999at2"/>
<dbReference type="InterPro" id="IPR010065">
    <property type="entry name" value="AA_ABC_transptr_permease_3TM"/>
</dbReference>
<keyword evidence="7 8" id="KW-0472">Membrane</keyword>
<proteinExistence type="inferred from homology"/>
<dbReference type="GO" id="GO:0022857">
    <property type="term" value="F:transmembrane transporter activity"/>
    <property type="evidence" value="ECO:0007669"/>
    <property type="project" value="InterPro"/>
</dbReference>
<dbReference type="Pfam" id="PF00528">
    <property type="entry name" value="BPD_transp_1"/>
    <property type="match status" value="1"/>
</dbReference>
<evidence type="ECO:0000256" key="1">
    <source>
        <dbReference type="ARBA" id="ARBA00004651"/>
    </source>
</evidence>
<evidence type="ECO:0000256" key="8">
    <source>
        <dbReference type="RuleBase" id="RU363032"/>
    </source>
</evidence>
<dbReference type="NCBIfam" id="TIGR01726">
    <property type="entry name" value="HEQRo_perm_3TM"/>
    <property type="match status" value="1"/>
</dbReference>
<evidence type="ECO:0000313" key="11">
    <source>
        <dbReference type="Proteomes" id="UP000294321"/>
    </source>
</evidence>
<dbReference type="AlphaFoldDB" id="A0A4P6ZM28"/>
<dbReference type="EMBL" id="CP034726">
    <property type="protein sequence ID" value="QBP18290.1"/>
    <property type="molecule type" value="Genomic_DNA"/>
</dbReference>
<dbReference type="KEGG" id="lji:ELX58_03880"/>
<evidence type="ECO:0000256" key="2">
    <source>
        <dbReference type="ARBA" id="ARBA00022448"/>
    </source>
</evidence>
<evidence type="ECO:0000259" key="9">
    <source>
        <dbReference type="PROSITE" id="PS50928"/>
    </source>
</evidence>
<dbReference type="InterPro" id="IPR043429">
    <property type="entry name" value="ArtM/GltK/GlnP/TcyL/YhdX-like"/>
</dbReference>
<keyword evidence="11" id="KW-1185">Reference proteome</keyword>
<dbReference type="SUPFAM" id="SSF161098">
    <property type="entry name" value="MetI-like"/>
    <property type="match status" value="1"/>
</dbReference>
<evidence type="ECO:0000256" key="7">
    <source>
        <dbReference type="ARBA" id="ARBA00023136"/>
    </source>
</evidence>
<evidence type="ECO:0000256" key="6">
    <source>
        <dbReference type="ARBA" id="ARBA00022989"/>
    </source>
</evidence>
<reference evidence="11" key="1">
    <citation type="submission" date="2018-12" db="EMBL/GenBank/DDBJ databases">
        <title>A new species of lactobacillus.</title>
        <authorList>
            <person name="Jian Y."/>
            <person name="Xin L."/>
            <person name="Hong Z.J."/>
            <person name="Ming L.Z."/>
            <person name="Hong X.Z."/>
        </authorList>
    </citation>
    <scope>NUCLEOTIDE SEQUENCE [LARGE SCALE GENOMIC DNA]</scope>
    <source>
        <strain evidence="11">HSLZ-75</strain>
    </source>
</reference>
<dbReference type="PANTHER" id="PTHR30614">
    <property type="entry name" value="MEMBRANE COMPONENT OF AMINO ACID ABC TRANSPORTER"/>
    <property type="match status" value="1"/>
</dbReference>
<dbReference type="GO" id="GO:0043190">
    <property type="term" value="C:ATP-binding cassette (ABC) transporter complex"/>
    <property type="evidence" value="ECO:0007669"/>
    <property type="project" value="InterPro"/>
</dbReference>
<evidence type="ECO:0000313" key="10">
    <source>
        <dbReference type="EMBL" id="QBP18290.1"/>
    </source>
</evidence>
<dbReference type="PROSITE" id="PS50928">
    <property type="entry name" value="ABC_TM1"/>
    <property type="match status" value="1"/>
</dbReference>
<feature type="transmembrane region" description="Helical" evidence="8">
    <location>
        <begin position="196"/>
        <end position="216"/>
    </location>
</feature>
<comment type="subcellular location">
    <subcellularLocation>
        <location evidence="1 8">Cell membrane</location>
        <topology evidence="1 8">Multi-pass membrane protein</topology>
    </subcellularLocation>
</comment>
<dbReference type="PANTHER" id="PTHR30614:SF0">
    <property type="entry name" value="L-CYSTINE TRANSPORT SYSTEM PERMEASE PROTEIN TCYL"/>
    <property type="match status" value="1"/>
</dbReference>
<keyword evidence="3" id="KW-1003">Cell membrane</keyword>
<dbReference type="InterPro" id="IPR035906">
    <property type="entry name" value="MetI-like_sf"/>
</dbReference>
<dbReference type="Proteomes" id="UP000294321">
    <property type="component" value="Chromosome"/>
</dbReference>
<comment type="similarity">
    <text evidence="8">Belongs to the binding-protein-dependent transport system permease family.</text>
</comment>
<feature type="transmembrane region" description="Helical" evidence="8">
    <location>
        <begin position="48"/>
        <end position="64"/>
    </location>
</feature>
<dbReference type="CDD" id="cd06261">
    <property type="entry name" value="TM_PBP2"/>
    <property type="match status" value="1"/>
</dbReference>
<feature type="domain" description="ABC transmembrane type-1" evidence="9">
    <location>
        <begin position="17"/>
        <end position="217"/>
    </location>
</feature>
<keyword evidence="2 8" id="KW-0813">Transport</keyword>
<evidence type="ECO:0000256" key="5">
    <source>
        <dbReference type="ARBA" id="ARBA00022970"/>
    </source>
</evidence>
<name>A0A4P6ZM28_9LACO</name>
<keyword evidence="6 8" id="KW-1133">Transmembrane helix</keyword>